<keyword evidence="1 4" id="KW-0489">Methyltransferase</keyword>
<dbReference type="PANTHER" id="PTHR43861:SF1">
    <property type="entry name" value="TRANS-ACONITATE 2-METHYLTRANSFERASE"/>
    <property type="match status" value="1"/>
</dbReference>
<comment type="caution">
    <text evidence="4">The sequence shown here is derived from an EMBL/GenBank/DDBJ whole genome shotgun (WGS) entry which is preliminary data.</text>
</comment>
<dbReference type="InterPro" id="IPR029063">
    <property type="entry name" value="SAM-dependent_MTases_sf"/>
</dbReference>
<dbReference type="InterPro" id="IPR041698">
    <property type="entry name" value="Methyltransf_25"/>
</dbReference>
<evidence type="ECO:0000313" key="5">
    <source>
        <dbReference type="Proteomes" id="UP000886886"/>
    </source>
</evidence>
<name>A0A9D0ZUF1_9FIRM</name>
<accession>A0A9D0ZUF1</accession>
<evidence type="ECO:0000256" key="2">
    <source>
        <dbReference type="ARBA" id="ARBA00022679"/>
    </source>
</evidence>
<dbReference type="SUPFAM" id="SSF53335">
    <property type="entry name" value="S-adenosyl-L-methionine-dependent methyltransferases"/>
    <property type="match status" value="1"/>
</dbReference>
<evidence type="ECO:0000259" key="3">
    <source>
        <dbReference type="Pfam" id="PF13649"/>
    </source>
</evidence>
<dbReference type="AlphaFoldDB" id="A0A9D0ZUF1"/>
<reference evidence="4" key="1">
    <citation type="submission" date="2020-10" db="EMBL/GenBank/DDBJ databases">
        <authorList>
            <person name="Gilroy R."/>
        </authorList>
    </citation>
    <scope>NUCLEOTIDE SEQUENCE</scope>
    <source>
        <strain evidence="4">ChiSjej3B21-11622</strain>
    </source>
</reference>
<keyword evidence="2" id="KW-0808">Transferase</keyword>
<protein>
    <submittedName>
        <fullName evidence="4">Class I SAM-dependent methyltransferase</fullName>
    </submittedName>
</protein>
<dbReference type="CDD" id="cd02440">
    <property type="entry name" value="AdoMet_MTases"/>
    <property type="match status" value="1"/>
</dbReference>
<dbReference type="Gene3D" id="3.40.50.150">
    <property type="entry name" value="Vaccinia Virus protein VP39"/>
    <property type="match status" value="1"/>
</dbReference>
<gene>
    <name evidence="4" type="ORF">IAB26_03560</name>
</gene>
<dbReference type="Pfam" id="PF13649">
    <property type="entry name" value="Methyltransf_25"/>
    <property type="match status" value="1"/>
</dbReference>
<dbReference type="GO" id="GO:0008168">
    <property type="term" value="F:methyltransferase activity"/>
    <property type="evidence" value="ECO:0007669"/>
    <property type="project" value="UniProtKB-KW"/>
</dbReference>
<evidence type="ECO:0000313" key="4">
    <source>
        <dbReference type="EMBL" id="HIQ95620.1"/>
    </source>
</evidence>
<reference evidence="4" key="2">
    <citation type="journal article" date="2021" name="PeerJ">
        <title>Extensive microbial diversity within the chicken gut microbiome revealed by metagenomics and culture.</title>
        <authorList>
            <person name="Gilroy R."/>
            <person name="Ravi A."/>
            <person name="Getino M."/>
            <person name="Pursley I."/>
            <person name="Horton D.L."/>
            <person name="Alikhan N.F."/>
            <person name="Baker D."/>
            <person name="Gharbi K."/>
            <person name="Hall N."/>
            <person name="Watson M."/>
            <person name="Adriaenssens E.M."/>
            <person name="Foster-Nyarko E."/>
            <person name="Jarju S."/>
            <person name="Secka A."/>
            <person name="Antonio M."/>
            <person name="Oren A."/>
            <person name="Chaudhuri R.R."/>
            <person name="La Ragione R."/>
            <person name="Hildebrand F."/>
            <person name="Pallen M.J."/>
        </authorList>
    </citation>
    <scope>NUCLEOTIDE SEQUENCE</scope>
    <source>
        <strain evidence="4">ChiSjej3B21-11622</strain>
    </source>
</reference>
<dbReference type="PANTHER" id="PTHR43861">
    <property type="entry name" value="TRANS-ACONITATE 2-METHYLTRANSFERASE-RELATED"/>
    <property type="match status" value="1"/>
</dbReference>
<organism evidence="4 5">
    <name type="scientific">Candidatus Limivivens merdigallinarum</name>
    <dbReference type="NCBI Taxonomy" id="2840859"/>
    <lineage>
        <taxon>Bacteria</taxon>
        <taxon>Bacillati</taxon>
        <taxon>Bacillota</taxon>
        <taxon>Clostridia</taxon>
        <taxon>Lachnospirales</taxon>
        <taxon>Lachnospiraceae</taxon>
        <taxon>Lachnospiraceae incertae sedis</taxon>
        <taxon>Candidatus Limivivens</taxon>
    </lineage>
</organism>
<dbReference type="GO" id="GO:0032259">
    <property type="term" value="P:methylation"/>
    <property type="evidence" value="ECO:0007669"/>
    <property type="project" value="UniProtKB-KW"/>
</dbReference>
<sequence length="218" mass="24779">MAEFFDSRIEEYEEHQMNAIRSAAEFYPFTASLLPQGDQVSILDLGCGTGLELDFYYRQNPNATVTGIDLAPGMLSALKAKFPGKNITLTQGSYFDIPLGHECYDAVVSVESLHHFTQKKKLSLYSKVCQALKRDGFFILTDYFAASEKDEVFFFQELERLKSEQGISDQEFYHYDTPLTAAHEMQVLELAGFHKVEHLAQWGDTHCLRASKSSLPFY</sequence>
<feature type="domain" description="Methyltransferase" evidence="3">
    <location>
        <begin position="42"/>
        <end position="136"/>
    </location>
</feature>
<dbReference type="EMBL" id="DVFT01000050">
    <property type="protein sequence ID" value="HIQ95620.1"/>
    <property type="molecule type" value="Genomic_DNA"/>
</dbReference>
<proteinExistence type="predicted"/>
<dbReference type="Proteomes" id="UP000886886">
    <property type="component" value="Unassembled WGS sequence"/>
</dbReference>
<evidence type="ECO:0000256" key="1">
    <source>
        <dbReference type="ARBA" id="ARBA00022603"/>
    </source>
</evidence>